<feature type="domain" description="ThuA-like" evidence="3">
    <location>
        <begin position="214"/>
        <end position="426"/>
    </location>
</feature>
<gene>
    <name evidence="4" type="ORF">IMCC3135_33305</name>
</gene>
<dbReference type="Pfam" id="PF06283">
    <property type="entry name" value="ThuA"/>
    <property type="match status" value="1"/>
</dbReference>
<dbReference type="KEGG" id="gai:IMCC3135_33305"/>
<evidence type="ECO:0000256" key="1">
    <source>
        <dbReference type="SAM" id="MobiDB-lite"/>
    </source>
</evidence>
<feature type="chain" id="PRO_5016461621" description="ThuA-like domain-containing protein" evidence="2">
    <location>
        <begin position="24"/>
        <end position="431"/>
    </location>
</feature>
<dbReference type="RefSeq" id="WP_205737826.1">
    <property type="nucleotide sequence ID" value="NZ_CP018632.1"/>
</dbReference>
<feature type="compositionally biased region" description="Low complexity" evidence="1">
    <location>
        <begin position="67"/>
        <end position="84"/>
    </location>
</feature>
<dbReference type="PROSITE" id="PS51257">
    <property type="entry name" value="PROKAR_LIPOPROTEIN"/>
    <property type="match status" value="1"/>
</dbReference>
<dbReference type="PANTHER" id="PTHR40469:SF2">
    <property type="entry name" value="GALACTOSE-BINDING DOMAIN-LIKE SUPERFAMILY PROTEIN"/>
    <property type="match status" value="1"/>
</dbReference>
<evidence type="ECO:0000259" key="3">
    <source>
        <dbReference type="Pfam" id="PF06283"/>
    </source>
</evidence>
<evidence type="ECO:0000313" key="4">
    <source>
        <dbReference type="EMBL" id="ASJ76705.1"/>
    </source>
</evidence>
<protein>
    <recommendedName>
        <fullName evidence="3">ThuA-like domain-containing protein</fullName>
    </recommendedName>
</protein>
<feature type="signal peptide" evidence="2">
    <location>
        <begin position="1"/>
        <end position="23"/>
    </location>
</feature>
<accession>A0A2Z2P1K0</accession>
<dbReference type="Proteomes" id="UP000250079">
    <property type="component" value="Chromosome"/>
</dbReference>
<feature type="region of interest" description="Disordered" evidence="1">
    <location>
        <begin position="41"/>
        <end position="91"/>
    </location>
</feature>
<evidence type="ECO:0000256" key="2">
    <source>
        <dbReference type="SAM" id="SignalP"/>
    </source>
</evidence>
<feature type="compositionally biased region" description="Low complexity" evidence="1">
    <location>
        <begin position="48"/>
        <end position="57"/>
    </location>
</feature>
<dbReference type="InterPro" id="IPR029010">
    <property type="entry name" value="ThuA-like"/>
</dbReference>
<sequence>MRMSIVSIPVRLTIALLISALLAAGCSSSSDSQTPIISDIFETDDTDATGNDGTSTGEGELDDDSTDGTTQPPAAPGTPITPDDNPVVTDPLVQNSTRVDFDITVPAYASDALQVRVIWGDRDMTAQWVGDEIWSASDEFPTNTENRLTVTFYDQNGEITLGSFEADFTTGTNASESFQINADQFDTDQWDNDNDGVSNIDELVAGTYTSGAPRVLLFSETRDFRHSSIEDAVLALQELGSSADIETDLAADSAGLFTETNLANYDAVVWVLTSGDVLDADEQTAFENYIRSGGGFAGIHAASDTEYDWPWYGALVGAYFERHPLVQSASQNVEDGSHPSTAHLGSTWTRTDEWYDYRSNPRAQVNVLLTLDEDSYSGGEMGDDHPSAWYHDYDGGRSWYTGGGHTDTSYSEPDFRAHLLGGLRYAAGVAD</sequence>
<keyword evidence="2" id="KW-0732">Signal</keyword>
<organism evidence="4 5">
    <name type="scientific">Granulosicoccus antarcticus IMCC3135</name>
    <dbReference type="NCBI Taxonomy" id="1192854"/>
    <lineage>
        <taxon>Bacteria</taxon>
        <taxon>Pseudomonadati</taxon>
        <taxon>Pseudomonadota</taxon>
        <taxon>Gammaproteobacteria</taxon>
        <taxon>Chromatiales</taxon>
        <taxon>Granulosicoccaceae</taxon>
        <taxon>Granulosicoccus</taxon>
    </lineage>
</organism>
<reference evidence="4 5" key="1">
    <citation type="submission" date="2016-12" db="EMBL/GenBank/DDBJ databases">
        <authorList>
            <person name="Song W.-J."/>
            <person name="Kurnit D.M."/>
        </authorList>
    </citation>
    <scope>NUCLEOTIDE SEQUENCE [LARGE SCALE GENOMIC DNA]</scope>
    <source>
        <strain evidence="4 5">IMCC3135</strain>
    </source>
</reference>
<keyword evidence="5" id="KW-1185">Reference proteome</keyword>
<dbReference type="PANTHER" id="PTHR40469">
    <property type="entry name" value="SECRETED GLYCOSYL HYDROLASE"/>
    <property type="match status" value="1"/>
</dbReference>
<evidence type="ECO:0000313" key="5">
    <source>
        <dbReference type="Proteomes" id="UP000250079"/>
    </source>
</evidence>
<dbReference type="EMBL" id="CP018632">
    <property type="protein sequence ID" value="ASJ76705.1"/>
    <property type="molecule type" value="Genomic_DNA"/>
</dbReference>
<name>A0A2Z2P1K0_9GAMM</name>
<dbReference type="SUPFAM" id="SSF52317">
    <property type="entry name" value="Class I glutamine amidotransferase-like"/>
    <property type="match status" value="1"/>
</dbReference>
<proteinExistence type="predicted"/>
<dbReference type="AlphaFoldDB" id="A0A2Z2P1K0"/>
<dbReference type="Gene3D" id="3.40.50.880">
    <property type="match status" value="1"/>
</dbReference>
<dbReference type="InterPro" id="IPR029062">
    <property type="entry name" value="Class_I_gatase-like"/>
</dbReference>